<organism evidence="10 11">
    <name type="scientific">Campylobacter portucalensis</name>
    <dbReference type="NCBI Taxonomy" id="2608384"/>
    <lineage>
        <taxon>Bacteria</taxon>
        <taxon>Pseudomonadati</taxon>
        <taxon>Campylobacterota</taxon>
        <taxon>Epsilonproteobacteria</taxon>
        <taxon>Campylobacterales</taxon>
        <taxon>Campylobacteraceae</taxon>
        <taxon>Campylobacter</taxon>
    </lineage>
</organism>
<dbReference type="InterPro" id="IPR010065">
    <property type="entry name" value="AA_ABC_transptr_permease_3TM"/>
</dbReference>
<keyword evidence="6 8" id="KW-1133">Transmembrane helix</keyword>
<dbReference type="NCBIfam" id="TIGR01726">
    <property type="entry name" value="HEQRo_perm_3TM"/>
    <property type="match status" value="1"/>
</dbReference>
<sequence length="220" mass="25032">MLSIIFDGNNFSRLMDGLLVTLQISFFSILISIIGGLILGVLMSFKNKFIYIFLKICLEIIRIMPQIVWLFLVYFGLSTVFEVDINAIFASIIVFSIWGVFEMMDLVRAAIISIPKHVFESATSLGLKRSQIYFYIMIPLATRRLVPGVINLLSRMIKTTSIAVLIGVVEVVKVGQQIIENALLTNNYAPFVIYGFIFFLYFAICYPISKLSKILENRWS</sequence>
<dbReference type="InterPro" id="IPR000515">
    <property type="entry name" value="MetI-like"/>
</dbReference>
<dbReference type="PANTHER" id="PTHR30614">
    <property type="entry name" value="MEMBRANE COMPONENT OF AMINO ACID ABC TRANSPORTER"/>
    <property type="match status" value="1"/>
</dbReference>
<dbReference type="GO" id="GO:0043190">
    <property type="term" value="C:ATP-binding cassette (ABC) transporter complex"/>
    <property type="evidence" value="ECO:0007669"/>
    <property type="project" value="InterPro"/>
</dbReference>
<keyword evidence="5 8" id="KW-0812">Transmembrane</keyword>
<evidence type="ECO:0000313" key="11">
    <source>
        <dbReference type="Proteomes" id="UP000476338"/>
    </source>
</evidence>
<dbReference type="InterPro" id="IPR035906">
    <property type="entry name" value="MetI-like_sf"/>
</dbReference>
<proteinExistence type="inferred from homology"/>
<evidence type="ECO:0000256" key="8">
    <source>
        <dbReference type="RuleBase" id="RU363032"/>
    </source>
</evidence>
<dbReference type="CDD" id="cd06261">
    <property type="entry name" value="TM_PBP2"/>
    <property type="match status" value="1"/>
</dbReference>
<feature type="transmembrane region" description="Helical" evidence="8">
    <location>
        <begin position="49"/>
        <end position="75"/>
    </location>
</feature>
<gene>
    <name evidence="10" type="ORF">F1B92_01320</name>
</gene>
<dbReference type="Pfam" id="PF00528">
    <property type="entry name" value="BPD_transp_1"/>
    <property type="match status" value="1"/>
</dbReference>
<feature type="transmembrane region" description="Helical" evidence="8">
    <location>
        <begin position="191"/>
        <end position="209"/>
    </location>
</feature>
<keyword evidence="7 8" id="KW-0472">Membrane</keyword>
<dbReference type="InterPro" id="IPR043429">
    <property type="entry name" value="ArtM/GltK/GlnP/TcyL/YhdX-like"/>
</dbReference>
<evidence type="ECO:0000256" key="5">
    <source>
        <dbReference type="ARBA" id="ARBA00022692"/>
    </source>
</evidence>
<accession>A0A6L5WGE1</accession>
<evidence type="ECO:0000256" key="7">
    <source>
        <dbReference type="ARBA" id="ARBA00023136"/>
    </source>
</evidence>
<protein>
    <submittedName>
        <fullName evidence="10">Amino acid ABC transporter permease</fullName>
    </submittedName>
</protein>
<feature type="domain" description="ABC transmembrane type-1" evidence="9">
    <location>
        <begin position="18"/>
        <end position="209"/>
    </location>
</feature>
<dbReference type="EMBL" id="VWSJ01000003">
    <property type="protein sequence ID" value="MSN95846.1"/>
    <property type="molecule type" value="Genomic_DNA"/>
</dbReference>
<evidence type="ECO:0000256" key="3">
    <source>
        <dbReference type="ARBA" id="ARBA00022448"/>
    </source>
</evidence>
<evidence type="ECO:0000256" key="6">
    <source>
        <dbReference type="ARBA" id="ARBA00022989"/>
    </source>
</evidence>
<comment type="similarity">
    <text evidence="2">Belongs to the binding-protein-dependent transport system permease family. HisMQ subfamily.</text>
</comment>
<feature type="transmembrane region" description="Helical" evidence="8">
    <location>
        <begin position="87"/>
        <end position="111"/>
    </location>
</feature>
<reference evidence="10 11" key="2">
    <citation type="submission" date="2020-03" db="EMBL/GenBank/DDBJ databases">
        <title>Campylobacter portucalensis sp. nov., a new species of Campylobacter isolated from the reproductive tract of bulls.</title>
        <authorList>
            <person name="Silva M.F."/>
            <person name="Pereira G."/>
            <person name="Carneiro C."/>
            <person name="Hemphill A."/>
            <person name="Mateus L."/>
            <person name="Lopes-Da-Costa L."/>
            <person name="Silva E."/>
        </authorList>
    </citation>
    <scope>NUCLEOTIDE SEQUENCE [LARGE SCALE GENOMIC DNA]</scope>
    <source>
        <strain evidence="10 11">FMV-PI01</strain>
    </source>
</reference>
<evidence type="ECO:0000256" key="1">
    <source>
        <dbReference type="ARBA" id="ARBA00004429"/>
    </source>
</evidence>
<evidence type="ECO:0000256" key="4">
    <source>
        <dbReference type="ARBA" id="ARBA00022475"/>
    </source>
</evidence>
<dbReference type="Proteomes" id="UP000476338">
    <property type="component" value="Unassembled WGS sequence"/>
</dbReference>
<dbReference type="PROSITE" id="PS50928">
    <property type="entry name" value="ABC_TM1"/>
    <property type="match status" value="1"/>
</dbReference>
<dbReference type="AlphaFoldDB" id="A0A6L5WGE1"/>
<dbReference type="SUPFAM" id="SSF161098">
    <property type="entry name" value="MetI-like"/>
    <property type="match status" value="1"/>
</dbReference>
<keyword evidence="4" id="KW-1003">Cell membrane</keyword>
<dbReference type="PANTHER" id="PTHR30614:SF36">
    <property type="entry name" value="ABC TRANSPORTER MEMBRANE-SPANNING PERMEASE-GLUTAMINE TRANSPORT"/>
    <property type="match status" value="1"/>
</dbReference>
<evidence type="ECO:0000256" key="2">
    <source>
        <dbReference type="ARBA" id="ARBA00010072"/>
    </source>
</evidence>
<name>A0A6L5WGE1_9BACT</name>
<comment type="subcellular location">
    <subcellularLocation>
        <location evidence="1">Cell inner membrane</location>
        <topology evidence="1">Multi-pass membrane protein</topology>
    </subcellularLocation>
    <subcellularLocation>
        <location evidence="8">Cell membrane</location>
        <topology evidence="8">Multi-pass membrane protein</topology>
    </subcellularLocation>
</comment>
<reference evidence="10 11" key="1">
    <citation type="submission" date="2019-09" db="EMBL/GenBank/DDBJ databases">
        <authorList>
            <person name="Silva M."/>
            <person name="Pereira G."/>
            <person name="Lopes-Da-Costa L."/>
            <person name="Silva E."/>
        </authorList>
    </citation>
    <scope>NUCLEOTIDE SEQUENCE [LARGE SCALE GENOMIC DNA]</scope>
    <source>
        <strain evidence="10 11">FMV-PI01</strain>
    </source>
</reference>
<keyword evidence="11" id="KW-1185">Reference proteome</keyword>
<evidence type="ECO:0000259" key="9">
    <source>
        <dbReference type="PROSITE" id="PS50928"/>
    </source>
</evidence>
<dbReference type="RefSeq" id="WP_154570119.1">
    <property type="nucleotide sequence ID" value="NZ_VWSJ01000003.1"/>
</dbReference>
<comment type="caution">
    <text evidence="10">The sequence shown here is derived from an EMBL/GenBank/DDBJ whole genome shotgun (WGS) entry which is preliminary data.</text>
</comment>
<keyword evidence="3 8" id="KW-0813">Transport</keyword>
<dbReference type="Gene3D" id="1.10.3720.10">
    <property type="entry name" value="MetI-like"/>
    <property type="match status" value="1"/>
</dbReference>
<evidence type="ECO:0000313" key="10">
    <source>
        <dbReference type="EMBL" id="MSN95846.1"/>
    </source>
</evidence>
<dbReference type="GO" id="GO:0006865">
    <property type="term" value="P:amino acid transport"/>
    <property type="evidence" value="ECO:0007669"/>
    <property type="project" value="TreeGrafter"/>
</dbReference>
<feature type="transmembrane region" description="Helical" evidence="8">
    <location>
        <begin position="20"/>
        <end position="42"/>
    </location>
</feature>
<dbReference type="GO" id="GO:0022857">
    <property type="term" value="F:transmembrane transporter activity"/>
    <property type="evidence" value="ECO:0007669"/>
    <property type="project" value="InterPro"/>
</dbReference>